<sequence>MPSGHSDVIVLCPFSKENKDRVEGLRRCPTVQVKKVIFCNIRGKETLKDYVERAKQIVKNENVNIVLPTGDLCTFVHAAIARDFPHIPGPSVESCYLAFHKAYTRQYLDPSENPTPYDVLDLDSPTLSEDAEKALANVGKRLTGTSLGTV</sequence>
<dbReference type="PANTHER" id="PTHR43585">
    <property type="entry name" value="FUMIPYRROLE BIOSYNTHESIS PROTEIN C"/>
    <property type="match status" value="1"/>
</dbReference>
<keyword evidence="3" id="KW-0067">ATP-binding</keyword>
<evidence type="ECO:0000313" key="4">
    <source>
        <dbReference type="EMBL" id="CAH1266680.1"/>
    </source>
</evidence>
<name>A0A8K0A014_BRALA</name>
<protein>
    <submittedName>
        <fullName evidence="4">Hypp3506 protein</fullName>
    </submittedName>
</protein>
<evidence type="ECO:0000313" key="5">
    <source>
        <dbReference type="Proteomes" id="UP000838412"/>
    </source>
</evidence>
<keyword evidence="2" id="KW-0547">Nucleotide-binding</keyword>
<dbReference type="InterPro" id="IPR052032">
    <property type="entry name" value="ATP-dep_AA_Ligase"/>
</dbReference>
<organism evidence="4 5">
    <name type="scientific">Branchiostoma lanceolatum</name>
    <name type="common">Common lancelet</name>
    <name type="synonym">Amphioxus lanceolatum</name>
    <dbReference type="NCBI Taxonomy" id="7740"/>
    <lineage>
        <taxon>Eukaryota</taxon>
        <taxon>Metazoa</taxon>
        <taxon>Chordata</taxon>
        <taxon>Cephalochordata</taxon>
        <taxon>Leptocardii</taxon>
        <taxon>Amphioxiformes</taxon>
        <taxon>Branchiostomatidae</taxon>
        <taxon>Branchiostoma</taxon>
    </lineage>
</organism>
<dbReference type="PANTHER" id="PTHR43585:SF2">
    <property type="entry name" value="ATP-GRASP ENZYME FSQD"/>
    <property type="match status" value="1"/>
</dbReference>
<evidence type="ECO:0000256" key="1">
    <source>
        <dbReference type="ARBA" id="ARBA00022598"/>
    </source>
</evidence>
<gene>
    <name evidence="4" type="primary">Hypp3506</name>
    <name evidence="4" type="ORF">BLAG_LOCUS20230</name>
</gene>
<dbReference type="GO" id="GO:0005524">
    <property type="term" value="F:ATP binding"/>
    <property type="evidence" value="ECO:0007669"/>
    <property type="project" value="UniProtKB-KW"/>
</dbReference>
<dbReference type="Proteomes" id="UP000838412">
    <property type="component" value="Chromosome 6"/>
</dbReference>
<dbReference type="AlphaFoldDB" id="A0A8K0A014"/>
<reference evidence="4" key="1">
    <citation type="submission" date="2022-01" db="EMBL/GenBank/DDBJ databases">
        <authorList>
            <person name="Braso-Vives M."/>
        </authorList>
    </citation>
    <scope>NUCLEOTIDE SEQUENCE</scope>
</reference>
<accession>A0A8K0A014</accession>
<dbReference type="EMBL" id="OV696691">
    <property type="protein sequence ID" value="CAH1266680.1"/>
    <property type="molecule type" value="Genomic_DNA"/>
</dbReference>
<proteinExistence type="predicted"/>
<keyword evidence="5" id="KW-1185">Reference proteome</keyword>
<evidence type="ECO:0000256" key="2">
    <source>
        <dbReference type="ARBA" id="ARBA00022741"/>
    </source>
</evidence>
<dbReference type="GO" id="GO:0016874">
    <property type="term" value="F:ligase activity"/>
    <property type="evidence" value="ECO:0007669"/>
    <property type="project" value="UniProtKB-KW"/>
</dbReference>
<keyword evidence="1" id="KW-0436">Ligase</keyword>
<evidence type="ECO:0000256" key="3">
    <source>
        <dbReference type="ARBA" id="ARBA00022840"/>
    </source>
</evidence>